<proteinExistence type="predicted"/>
<evidence type="ECO:0000313" key="3">
    <source>
        <dbReference type="Proteomes" id="UP001153620"/>
    </source>
</evidence>
<reference evidence="2" key="2">
    <citation type="submission" date="2022-10" db="EMBL/GenBank/DDBJ databases">
        <authorList>
            <consortium name="ENA_rothamsted_submissions"/>
            <consortium name="culmorum"/>
            <person name="King R."/>
        </authorList>
    </citation>
    <scope>NUCLEOTIDE SEQUENCE</scope>
</reference>
<gene>
    <name evidence="2" type="ORF">CHIRRI_LOCUS14360</name>
</gene>
<dbReference type="AlphaFoldDB" id="A0A9N9S8Y3"/>
<sequence>MHFFYNLCNGFKQILLFVIYFYKAAWFITYRKEGYKAFIRYKELLSEEEYKSQEQIIQGQYNKIIYFYEDGGINIRIFSLSSYIQINWYVLKLIFMGKAVSFKPKDKKLVKVKIPEQKTFDRFRNEFAATVSTSYWTTDHHEPAFVNGYCEFIVAVDDIGLSKIKAAKGEFEWKNGFIVFENFQ</sequence>
<feature type="transmembrane region" description="Helical" evidence="1">
    <location>
        <begin position="12"/>
        <end position="30"/>
    </location>
</feature>
<evidence type="ECO:0000256" key="1">
    <source>
        <dbReference type="SAM" id="Phobius"/>
    </source>
</evidence>
<dbReference type="Proteomes" id="UP001153620">
    <property type="component" value="Chromosome 4"/>
</dbReference>
<protein>
    <submittedName>
        <fullName evidence="2">Uncharacterized protein</fullName>
    </submittedName>
</protein>
<keyword evidence="1" id="KW-1133">Transmembrane helix</keyword>
<organism evidence="2 3">
    <name type="scientific">Chironomus riparius</name>
    <dbReference type="NCBI Taxonomy" id="315576"/>
    <lineage>
        <taxon>Eukaryota</taxon>
        <taxon>Metazoa</taxon>
        <taxon>Ecdysozoa</taxon>
        <taxon>Arthropoda</taxon>
        <taxon>Hexapoda</taxon>
        <taxon>Insecta</taxon>
        <taxon>Pterygota</taxon>
        <taxon>Neoptera</taxon>
        <taxon>Endopterygota</taxon>
        <taxon>Diptera</taxon>
        <taxon>Nematocera</taxon>
        <taxon>Chironomoidea</taxon>
        <taxon>Chironomidae</taxon>
        <taxon>Chironominae</taxon>
        <taxon>Chironomus</taxon>
    </lineage>
</organism>
<keyword evidence="3" id="KW-1185">Reference proteome</keyword>
<dbReference type="EMBL" id="OU895880">
    <property type="protein sequence ID" value="CAG9811552.1"/>
    <property type="molecule type" value="Genomic_DNA"/>
</dbReference>
<accession>A0A9N9S8Y3</accession>
<name>A0A9N9S8Y3_9DIPT</name>
<evidence type="ECO:0000313" key="2">
    <source>
        <dbReference type="EMBL" id="CAG9811552.1"/>
    </source>
</evidence>
<keyword evidence="1" id="KW-0812">Transmembrane</keyword>
<reference evidence="2" key="1">
    <citation type="submission" date="2022-01" db="EMBL/GenBank/DDBJ databases">
        <authorList>
            <person name="King R."/>
        </authorList>
    </citation>
    <scope>NUCLEOTIDE SEQUENCE</scope>
</reference>
<keyword evidence="1" id="KW-0472">Membrane</keyword>